<feature type="compositionally biased region" description="Low complexity" evidence="1">
    <location>
        <begin position="162"/>
        <end position="174"/>
    </location>
</feature>
<feature type="region of interest" description="Disordered" evidence="1">
    <location>
        <begin position="114"/>
        <end position="144"/>
    </location>
</feature>
<dbReference type="InParanoid" id="A0A1Z5RNQ3"/>
<sequence length="298" mass="32968">MIDGSRVRRRARLRLTPTMKTAVTTAAMVTREMTTEMILSRPEMTAATSTTARPRAVILMGALRTPIPVVEGTSRIATTRLSMLTRLRGRLSWAMSSALSSWLRRRLSWANSPALSSRSLRTRLPPRRPTPMAAPPPPQDFPAVDQSVLTRRLRRCPEASRARAWSRGSSTSRRTGFRLEATRRRRRQNLGPTGGPKGSASSCGRVSGLLRASGLQLQPTGTRQGTCWILLTKLPNALQQRMRKCQTSRRSLRKRSVCTSSPRSSGADRGCAALRRRSQSGLCGEVDAWPPSQGRLTR</sequence>
<reference evidence="2 3" key="1">
    <citation type="journal article" date="2009" name="Nature">
        <title>The Sorghum bicolor genome and the diversification of grasses.</title>
        <authorList>
            <person name="Paterson A.H."/>
            <person name="Bowers J.E."/>
            <person name="Bruggmann R."/>
            <person name="Dubchak I."/>
            <person name="Grimwood J."/>
            <person name="Gundlach H."/>
            <person name="Haberer G."/>
            <person name="Hellsten U."/>
            <person name="Mitros T."/>
            <person name="Poliakov A."/>
            <person name="Schmutz J."/>
            <person name="Spannagl M."/>
            <person name="Tang H."/>
            <person name="Wang X."/>
            <person name="Wicker T."/>
            <person name="Bharti A.K."/>
            <person name="Chapman J."/>
            <person name="Feltus F.A."/>
            <person name="Gowik U."/>
            <person name="Grigoriev I.V."/>
            <person name="Lyons E."/>
            <person name="Maher C.A."/>
            <person name="Martis M."/>
            <person name="Narechania A."/>
            <person name="Otillar R.P."/>
            <person name="Penning B.W."/>
            <person name="Salamov A.A."/>
            <person name="Wang Y."/>
            <person name="Zhang L."/>
            <person name="Carpita N.C."/>
            <person name="Freeling M."/>
            <person name="Gingle A.R."/>
            <person name="Hash C.T."/>
            <person name="Keller B."/>
            <person name="Klein P."/>
            <person name="Kresovich S."/>
            <person name="McCann M.C."/>
            <person name="Ming R."/>
            <person name="Peterson D.G."/>
            <person name="Mehboob-ur-Rahman"/>
            <person name="Ware D."/>
            <person name="Westhoff P."/>
            <person name="Mayer K.F."/>
            <person name="Messing J."/>
            <person name="Rokhsar D.S."/>
        </authorList>
    </citation>
    <scope>NUCLEOTIDE SEQUENCE [LARGE SCALE GENOMIC DNA]</scope>
    <source>
        <strain evidence="3">cv. BTx623</strain>
    </source>
</reference>
<feature type="region of interest" description="Disordered" evidence="1">
    <location>
        <begin position="245"/>
        <end position="270"/>
    </location>
</feature>
<name>A0A1Z5RNQ3_SORBI</name>
<keyword evidence="3" id="KW-1185">Reference proteome</keyword>
<reference evidence="3" key="2">
    <citation type="journal article" date="2018" name="Plant J.">
        <title>The Sorghum bicolor reference genome: improved assembly, gene annotations, a transcriptome atlas, and signatures of genome organization.</title>
        <authorList>
            <person name="McCormick R.F."/>
            <person name="Truong S.K."/>
            <person name="Sreedasyam A."/>
            <person name="Jenkins J."/>
            <person name="Shu S."/>
            <person name="Sims D."/>
            <person name="Kennedy M."/>
            <person name="Amirebrahimi M."/>
            <person name="Weers B.D."/>
            <person name="McKinley B."/>
            <person name="Mattison A."/>
            <person name="Morishige D.T."/>
            <person name="Grimwood J."/>
            <person name="Schmutz J."/>
            <person name="Mullet J.E."/>
        </authorList>
    </citation>
    <scope>NUCLEOTIDE SEQUENCE [LARGE SCALE GENOMIC DNA]</scope>
    <source>
        <strain evidence="3">cv. BTx623</strain>
    </source>
</reference>
<evidence type="ECO:0000313" key="3">
    <source>
        <dbReference type="Proteomes" id="UP000000768"/>
    </source>
</evidence>
<accession>A0A1Z5RNQ3</accession>
<proteinExistence type="predicted"/>
<feature type="region of interest" description="Disordered" evidence="1">
    <location>
        <begin position="159"/>
        <end position="205"/>
    </location>
</feature>
<organism evidence="2 3">
    <name type="scientific">Sorghum bicolor</name>
    <name type="common">Sorghum</name>
    <name type="synonym">Sorghum vulgare</name>
    <dbReference type="NCBI Taxonomy" id="4558"/>
    <lineage>
        <taxon>Eukaryota</taxon>
        <taxon>Viridiplantae</taxon>
        <taxon>Streptophyta</taxon>
        <taxon>Embryophyta</taxon>
        <taxon>Tracheophyta</taxon>
        <taxon>Spermatophyta</taxon>
        <taxon>Magnoliopsida</taxon>
        <taxon>Liliopsida</taxon>
        <taxon>Poales</taxon>
        <taxon>Poaceae</taxon>
        <taxon>PACMAD clade</taxon>
        <taxon>Panicoideae</taxon>
        <taxon>Andropogonodae</taxon>
        <taxon>Andropogoneae</taxon>
        <taxon>Sorghinae</taxon>
        <taxon>Sorghum</taxon>
    </lineage>
</organism>
<dbReference type="Proteomes" id="UP000000768">
    <property type="component" value="Chromosome 4"/>
</dbReference>
<evidence type="ECO:0000256" key="1">
    <source>
        <dbReference type="SAM" id="MobiDB-lite"/>
    </source>
</evidence>
<gene>
    <name evidence="2" type="ORF">SORBI_3004G194950</name>
</gene>
<feature type="compositionally biased region" description="Pro residues" evidence="1">
    <location>
        <begin position="127"/>
        <end position="140"/>
    </location>
</feature>
<feature type="compositionally biased region" description="Basic residues" evidence="1">
    <location>
        <begin position="245"/>
        <end position="256"/>
    </location>
</feature>
<dbReference type="EMBL" id="CM000763">
    <property type="protein sequence ID" value="OQU85221.1"/>
    <property type="molecule type" value="Genomic_DNA"/>
</dbReference>
<dbReference type="AlphaFoldDB" id="A0A1Z5RNQ3"/>
<protein>
    <submittedName>
        <fullName evidence="2">Uncharacterized protein</fullName>
    </submittedName>
</protein>
<dbReference type="Gramene" id="OQU85221">
    <property type="protein sequence ID" value="OQU85221"/>
    <property type="gene ID" value="SORBI_3004G194950"/>
</dbReference>
<evidence type="ECO:0000313" key="2">
    <source>
        <dbReference type="EMBL" id="OQU85221.1"/>
    </source>
</evidence>